<evidence type="ECO:0000256" key="1">
    <source>
        <dbReference type="ARBA" id="ARBA00007806"/>
    </source>
</evidence>
<evidence type="ECO:0000256" key="4">
    <source>
        <dbReference type="ARBA" id="ARBA00023180"/>
    </source>
</evidence>
<keyword evidence="10" id="KW-1185">Reference proteome</keyword>
<evidence type="ECO:0000256" key="3">
    <source>
        <dbReference type="ARBA" id="ARBA00022801"/>
    </source>
</evidence>
<protein>
    <recommendedName>
        <fullName evidence="8">Glycoside hydrolase family 31 TIM barrel domain-containing protein</fullName>
    </recommendedName>
</protein>
<name>A0AAD7UIH4_9STRA</name>
<dbReference type="InterPro" id="IPR017853">
    <property type="entry name" value="GH"/>
</dbReference>
<keyword evidence="4" id="KW-0325">Glycoprotein</keyword>
<evidence type="ECO:0000259" key="8">
    <source>
        <dbReference type="Pfam" id="PF01055"/>
    </source>
</evidence>
<gene>
    <name evidence="9" type="ORF">CTAYLR_009486</name>
</gene>
<evidence type="ECO:0000256" key="2">
    <source>
        <dbReference type="ARBA" id="ARBA00022729"/>
    </source>
</evidence>
<evidence type="ECO:0000256" key="5">
    <source>
        <dbReference type="ARBA" id="ARBA00023295"/>
    </source>
</evidence>
<sequence>MMWVLLLLAWIGAAADEYVVSAAGRNVALSTRGTALRVRIMGDAAPIDESPMIAPTTRDAAWSNSSGPYGTGISVPGVGAIFVSSDARLTLLDAAGALLTQSSPVVEKAELELGGADRITGRGAAMGDSGLLLRESGVVTPKVDNTAVFVPWYYALGIYGALGVVDRTTGRAATNYLACNYTLSGDTVTWRYEGPFELYLMPARTVDAATTALFALSGGVPAPPLYALGFAASRWGWTNASYIASVVSDFREGQYPLDVIICDFEWFTNTSDYSFQSEGEPWYRDFGYYDLTFPDPENQIAALKQNKVRFGGIRKPRLGNSDLLEMARENGWLLATPEVTGYATGRNVNMSHAGFADWYHNRMRHYKADGVQFFWNDEGETDYFTFYHWQAPEMYYGDVERFFSLNRAFTPGMARTGAAAWTGDIDPTWDSLQETPAMIMGWGLAGMPLVACDVGGFTAETTAPLLTRWMQAAVFFPIMRVHSTLDATPHWPWLWGEPYASLMRVALDLRYRLLPYHYSLAHLQAQTGELRVARPLLADYGVATTDAWLHGDLLVAPVLTEQGNVTLDFPCNVFVFNSTETFDAGAVFELRNASLDALPVFARAGSIVVLGPPGIQSTDDLLAAKPTALRPCRRRRLHARAPRRLLRVDRHRPRPADHRPRGRRGTLIQILSRHAL</sequence>
<proteinExistence type="inferred from homology"/>
<dbReference type="GO" id="GO:0006491">
    <property type="term" value="P:N-glycan processing"/>
    <property type="evidence" value="ECO:0007669"/>
    <property type="project" value="TreeGrafter"/>
</dbReference>
<dbReference type="GO" id="GO:0005975">
    <property type="term" value="P:carbohydrate metabolic process"/>
    <property type="evidence" value="ECO:0007669"/>
    <property type="project" value="InterPro"/>
</dbReference>
<feature type="domain" description="Glycoside hydrolase family 31 TIM barrel" evidence="8">
    <location>
        <begin position="221"/>
        <end position="520"/>
    </location>
</feature>
<dbReference type="PANTHER" id="PTHR22762">
    <property type="entry name" value="ALPHA-GLUCOSIDASE"/>
    <property type="match status" value="1"/>
</dbReference>
<evidence type="ECO:0000256" key="7">
    <source>
        <dbReference type="SAM" id="SignalP"/>
    </source>
</evidence>
<feature type="chain" id="PRO_5042070565" description="Glycoside hydrolase family 31 TIM barrel domain-containing protein" evidence="7">
    <location>
        <begin position="16"/>
        <end position="676"/>
    </location>
</feature>
<dbReference type="Proteomes" id="UP001230188">
    <property type="component" value="Unassembled WGS sequence"/>
</dbReference>
<accession>A0AAD7UIH4</accession>
<dbReference type="Gene3D" id="2.60.40.4040">
    <property type="match status" value="1"/>
</dbReference>
<organism evidence="9 10">
    <name type="scientific">Chrysophaeum taylorii</name>
    <dbReference type="NCBI Taxonomy" id="2483200"/>
    <lineage>
        <taxon>Eukaryota</taxon>
        <taxon>Sar</taxon>
        <taxon>Stramenopiles</taxon>
        <taxon>Ochrophyta</taxon>
        <taxon>Pelagophyceae</taxon>
        <taxon>Pelagomonadales</taxon>
        <taxon>Pelagomonadaceae</taxon>
        <taxon>Chrysophaeum</taxon>
    </lineage>
</organism>
<dbReference type="AlphaFoldDB" id="A0AAD7UIH4"/>
<keyword evidence="2 7" id="KW-0732">Signal</keyword>
<dbReference type="Gene3D" id="3.20.20.80">
    <property type="entry name" value="Glycosidases"/>
    <property type="match status" value="2"/>
</dbReference>
<evidence type="ECO:0000256" key="6">
    <source>
        <dbReference type="RuleBase" id="RU361185"/>
    </source>
</evidence>
<dbReference type="SUPFAM" id="SSF51445">
    <property type="entry name" value="(Trans)glycosidases"/>
    <property type="match status" value="1"/>
</dbReference>
<reference evidence="9" key="1">
    <citation type="submission" date="2023-01" db="EMBL/GenBank/DDBJ databases">
        <title>Metagenome sequencing of chrysophaentin producing Chrysophaeum taylorii.</title>
        <authorList>
            <person name="Davison J."/>
            <person name="Bewley C."/>
        </authorList>
    </citation>
    <scope>NUCLEOTIDE SEQUENCE</scope>
    <source>
        <strain evidence="9">NIES-1699</strain>
    </source>
</reference>
<comment type="similarity">
    <text evidence="1 6">Belongs to the glycosyl hydrolase 31 family.</text>
</comment>
<dbReference type="GO" id="GO:0090599">
    <property type="term" value="F:alpha-glucosidase activity"/>
    <property type="evidence" value="ECO:0007669"/>
    <property type="project" value="TreeGrafter"/>
</dbReference>
<feature type="signal peptide" evidence="7">
    <location>
        <begin position="1"/>
        <end position="15"/>
    </location>
</feature>
<dbReference type="EMBL" id="JAQMWT010000178">
    <property type="protein sequence ID" value="KAJ8608243.1"/>
    <property type="molecule type" value="Genomic_DNA"/>
</dbReference>
<keyword evidence="5 6" id="KW-0326">Glycosidase</keyword>
<keyword evidence="3 6" id="KW-0378">Hydrolase</keyword>
<dbReference type="Pfam" id="PF01055">
    <property type="entry name" value="Glyco_hydro_31_2nd"/>
    <property type="match status" value="1"/>
</dbReference>
<dbReference type="InterPro" id="IPR000322">
    <property type="entry name" value="Glyco_hydro_31_TIM"/>
</dbReference>
<dbReference type="PANTHER" id="PTHR22762:SF54">
    <property type="entry name" value="BCDNA.GH04962"/>
    <property type="match status" value="1"/>
</dbReference>
<comment type="caution">
    <text evidence="9">The sequence shown here is derived from an EMBL/GenBank/DDBJ whole genome shotgun (WGS) entry which is preliminary data.</text>
</comment>
<evidence type="ECO:0000313" key="9">
    <source>
        <dbReference type="EMBL" id="KAJ8608243.1"/>
    </source>
</evidence>
<evidence type="ECO:0000313" key="10">
    <source>
        <dbReference type="Proteomes" id="UP001230188"/>
    </source>
</evidence>